<dbReference type="RefSeq" id="XP_001743929.1">
    <property type="nucleotide sequence ID" value="XM_001743877.1"/>
</dbReference>
<dbReference type="InterPro" id="IPR001208">
    <property type="entry name" value="MCM_dom"/>
</dbReference>
<evidence type="ECO:0000256" key="11">
    <source>
        <dbReference type="ARBA" id="ARBA00022833"/>
    </source>
</evidence>
<dbReference type="Pfam" id="PF23669">
    <property type="entry name" value="WHD_MCM2"/>
    <property type="match status" value="1"/>
</dbReference>
<keyword evidence="15" id="KW-0131">Cell cycle</keyword>
<dbReference type="InterPro" id="IPR059098">
    <property type="entry name" value="WHD_MCM2"/>
</dbReference>
<dbReference type="PROSITE" id="PS50051">
    <property type="entry name" value="MCM_2"/>
    <property type="match status" value="1"/>
</dbReference>
<dbReference type="PANTHER" id="PTHR11630:SF44">
    <property type="entry name" value="DNA REPLICATION LICENSING FACTOR MCM2"/>
    <property type="match status" value="1"/>
</dbReference>
<evidence type="ECO:0000313" key="18">
    <source>
        <dbReference type="EMBL" id="EDQ91507.1"/>
    </source>
</evidence>
<dbReference type="InterPro" id="IPR041562">
    <property type="entry name" value="MCM_lid"/>
</dbReference>
<keyword evidence="10" id="KW-0347">Helicase</keyword>
<evidence type="ECO:0000256" key="12">
    <source>
        <dbReference type="ARBA" id="ARBA00022840"/>
    </source>
</evidence>
<dbReference type="Pfam" id="PF12619">
    <property type="entry name" value="MCM2_N"/>
    <property type="match status" value="1"/>
</dbReference>
<feature type="region of interest" description="Disordered" evidence="16">
    <location>
        <begin position="1"/>
        <end position="61"/>
    </location>
</feature>
<comment type="similarity">
    <text evidence="2">Belongs to the MCM family.</text>
</comment>
<feature type="domain" description="MCM C-terminal AAA(+) ATPase" evidence="17">
    <location>
        <begin position="468"/>
        <end position="674"/>
    </location>
</feature>
<dbReference type="FunFam" id="3.40.50.300:FF:000138">
    <property type="entry name" value="DNA helicase"/>
    <property type="match status" value="1"/>
</dbReference>
<dbReference type="Gene3D" id="3.30.1640.10">
    <property type="entry name" value="mini-chromosome maintenance (MCM) complex, chain A, domain 1"/>
    <property type="match status" value="1"/>
</dbReference>
<dbReference type="InterPro" id="IPR012340">
    <property type="entry name" value="NA-bd_OB-fold"/>
</dbReference>
<dbReference type="STRING" id="81824.A9UTK0"/>
<keyword evidence="7" id="KW-0547">Nucleotide-binding</keyword>
<feature type="compositionally biased region" description="Acidic residues" evidence="16">
    <location>
        <begin position="47"/>
        <end position="61"/>
    </location>
</feature>
<dbReference type="GO" id="GO:0016787">
    <property type="term" value="F:hydrolase activity"/>
    <property type="evidence" value="ECO:0007669"/>
    <property type="project" value="UniProtKB-KW"/>
</dbReference>
<evidence type="ECO:0000256" key="15">
    <source>
        <dbReference type="ARBA" id="ARBA00023306"/>
    </source>
</evidence>
<evidence type="ECO:0000256" key="9">
    <source>
        <dbReference type="ARBA" id="ARBA00022801"/>
    </source>
</evidence>
<dbReference type="Gene3D" id="2.20.28.10">
    <property type="match status" value="1"/>
</dbReference>
<dbReference type="InterPro" id="IPR008045">
    <property type="entry name" value="MCM2"/>
</dbReference>
<evidence type="ECO:0000256" key="2">
    <source>
        <dbReference type="ARBA" id="ARBA00008010"/>
    </source>
</evidence>
<keyword evidence="6" id="KW-0479">Metal-binding</keyword>
<dbReference type="PROSITE" id="PS00847">
    <property type="entry name" value="MCM_1"/>
    <property type="match status" value="1"/>
</dbReference>
<feature type="compositionally biased region" description="Low complexity" evidence="16">
    <location>
        <begin position="1"/>
        <end position="16"/>
    </location>
</feature>
<name>A9UTK0_MONBE</name>
<dbReference type="Pfam" id="PF00493">
    <property type="entry name" value="MCM"/>
    <property type="match status" value="1"/>
</dbReference>
<dbReference type="eggNOG" id="KOG0477">
    <property type="taxonomic scope" value="Eukaryota"/>
</dbReference>
<dbReference type="AlphaFoldDB" id="A9UTK0"/>
<dbReference type="InterPro" id="IPR018525">
    <property type="entry name" value="MCM_CS"/>
</dbReference>
<dbReference type="InterPro" id="IPR033762">
    <property type="entry name" value="MCM_OB"/>
</dbReference>
<dbReference type="InterPro" id="IPR031327">
    <property type="entry name" value="MCM"/>
</dbReference>
<dbReference type="InterPro" id="IPR027417">
    <property type="entry name" value="P-loop_NTPase"/>
</dbReference>
<dbReference type="Gene3D" id="2.40.50.140">
    <property type="entry name" value="Nucleic acid-binding proteins"/>
    <property type="match status" value="1"/>
</dbReference>
<keyword evidence="12" id="KW-0067">ATP-binding</keyword>
<organism evidence="18 19">
    <name type="scientific">Monosiga brevicollis</name>
    <name type="common">Choanoflagellate</name>
    <dbReference type="NCBI Taxonomy" id="81824"/>
    <lineage>
        <taxon>Eukaryota</taxon>
        <taxon>Choanoflagellata</taxon>
        <taxon>Craspedida</taxon>
        <taxon>Salpingoecidae</taxon>
        <taxon>Monosiga</taxon>
    </lineage>
</organism>
<evidence type="ECO:0000259" key="17">
    <source>
        <dbReference type="PROSITE" id="PS50051"/>
    </source>
</evidence>
<evidence type="ECO:0000256" key="3">
    <source>
        <dbReference type="ARBA" id="ARBA00012551"/>
    </source>
</evidence>
<dbReference type="Gene3D" id="3.40.50.300">
    <property type="entry name" value="P-loop containing nucleotide triphosphate hydrolases"/>
    <property type="match status" value="1"/>
</dbReference>
<dbReference type="KEGG" id="mbr:MONBRDRAFT_36175"/>
<dbReference type="Pfam" id="PF17207">
    <property type="entry name" value="MCM_OB"/>
    <property type="match status" value="1"/>
</dbReference>
<evidence type="ECO:0000256" key="10">
    <source>
        <dbReference type="ARBA" id="ARBA00022806"/>
    </source>
</evidence>
<dbReference type="EC" id="3.6.4.12" evidence="3"/>
<keyword evidence="19" id="KW-1185">Reference proteome</keyword>
<protein>
    <recommendedName>
        <fullName evidence="4">DNA replication licensing factor MCM2</fullName>
        <ecNumber evidence="3">3.6.4.12</ecNumber>
    </recommendedName>
</protein>
<evidence type="ECO:0000313" key="19">
    <source>
        <dbReference type="Proteomes" id="UP000001357"/>
    </source>
</evidence>
<gene>
    <name evidence="18" type="ORF">MONBRDRAFT_36175</name>
</gene>
<dbReference type="GO" id="GO:0003697">
    <property type="term" value="F:single-stranded DNA binding"/>
    <property type="evidence" value="ECO:0000318"/>
    <property type="project" value="GO_Central"/>
</dbReference>
<evidence type="ECO:0000256" key="5">
    <source>
        <dbReference type="ARBA" id="ARBA00022705"/>
    </source>
</evidence>
<dbReference type="SUPFAM" id="SSF52540">
    <property type="entry name" value="P-loop containing nucleoside triphosphate hydrolases"/>
    <property type="match status" value="1"/>
</dbReference>
<feature type="compositionally biased region" description="Basic and acidic residues" evidence="16">
    <location>
        <begin position="135"/>
        <end position="146"/>
    </location>
</feature>
<keyword evidence="14" id="KW-0539">Nucleus</keyword>
<dbReference type="FunCoup" id="A9UTK0">
    <property type="interactions" value="1116"/>
</dbReference>
<dbReference type="CDD" id="cd17753">
    <property type="entry name" value="MCM2"/>
    <property type="match status" value="1"/>
</dbReference>
<dbReference type="PANTHER" id="PTHR11630">
    <property type="entry name" value="DNA REPLICATION LICENSING FACTOR MCM FAMILY MEMBER"/>
    <property type="match status" value="1"/>
</dbReference>
<feature type="region of interest" description="Disordered" evidence="16">
    <location>
        <begin position="109"/>
        <end position="163"/>
    </location>
</feature>
<keyword evidence="5" id="KW-0235">DNA replication</keyword>
<evidence type="ECO:0000256" key="7">
    <source>
        <dbReference type="ARBA" id="ARBA00022741"/>
    </source>
</evidence>
<keyword evidence="11" id="KW-0862">Zinc</keyword>
<dbReference type="GO" id="GO:0005524">
    <property type="term" value="F:ATP binding"/>
    <property type="evidence" value="ECO:0007669"/>
    <property type="project" value="UniProtKB-KW"/>
</dbReference>
<feature type="compositionally biased region" description="Acidic residues" evidence="16">
    <location>
        <begin position="153"/>
        <end position="163"/>
    </location>
</feature>
<sequence>MSSAPSSPVRSSSPPRDSQDGLDPFPDETEELARQEASDVPYSHDGVEEEEGEGEDLFGDDMGADYRAIEQLDRYDPEMLDDASDISELSQNQRAEAERLMRARDRRMGMQVRGRSRMPRGLGFGDDEEEEEDSGEPRPQRRRLAERALQPEQEGEDMDVNDDEPIIENLEDRKGHTTREWVQMESPRREIHRRFKLFLRNTEEKGVKIYQVKIRELAQSNAESLVISYRSLCEESPTLAIYASDAPAEMLQIFDAAARDVVLESYPYYDEIRSEIHVRISDLPVVENIRDLRQHHLNMLIKVSGVVTRRTGVFPQLKVVKYNCEKCGYLIGPIVQDNIREVSVNNCPSCQSRGPFSVNAEETIYRNFQRATIQESPGTVPAGRLPRQKEVILLWDYVDYVKPGDEVLLTGIYRNNFDSALNAKHGFPIFATVIEANFIEKRADKLFQDGITDDDIKEIQALAADENIGRRIVRSIAPSIYGHEDIKTALALAMFGGEAKNPGGKHRVRGDINVLVLGDPGTAKSQFLKYIEKTSHRAVFTTGQGASAVGLTASVSRDPVTREWTLQGGALVLADQGVCLIDEFDKMNDQDRTSIHEAMEQQSISVSKAGIITSLQARCSVIAAANPIRGRYQPGLTFSQNVDLTEPILSRFDILCVVKDTADPIKDERLASFVVDSHMNNHPESQRGAGTTITSRPGEISQELLRKYIKYSKKIHPKLQDMDQDKIANLYAELRREAEITGSIPITVRHIESMIRMAEAHARMHLREYVRSDDVDLAIRVMLTSFIETQKFSVMKTMQRHFQKYITYRRDNNELLLFILQELVAETQRFRISRGEDMDLGQLEVDLNDFVAKGQERR</sequence>
<dbReference type="PRINTS" id="PR01658">
    <property type="entry name" value="MCMPROTEIN2"/>
</dbReference>
<dbReference type="GO" id="GO:0005634">
    <property type="term" value="C:nucleus"/>
    <property type="evidence" value="ECO:0000318"/>
    <property type="project" value="GO_Central"/>
</dbReference>
<evidence type="ECO:0000256" key="14">
    <source>
        <dbReference type="ARBA" id="ARBA00023242"/>
    </source>
</evidence>
<dbReference type="PRINTS" id="PR01657">
    <property type="entry name" value="MCMFAMILY"/>
</dbReference>
<evidence type="ECO:0000256" key="16">
    <source>
        <dbReference type="SAM" id="MobiDB-lite"/>
    </source>
</evidence>
<keyword evidence="8" id="KW-0863">Zinc-finger</keyword>
<dbReference type="InParanoid" id="A9UTK0"/>
<comment type="subcellular location">
    <subcellularLocation>
        <location evidence="1">Nucleus</location>
    </subcellularLocation>
</comment>
<evidence type="ECO:0000256" key="8">
    <source>
        <dbReference type="ARBA" id="ARBA00022771"/>
    </source>
</evidence>
<dbReference type="GO" id="GO:0000727">
    <property type="term" value="P:double-strand break repair via break-induced replication"/>
    <property type="evidence" value="ECO:0000318"/>
    <property type="project" value="GO_Central"/>
</dbReference>
<evidence type="ECO:0000256" key="4">
    <source>
        <dbReference type="ARBA" id="ARBA00018925"/>
    </source>
</evidence>
<dbReference type="GO" id="GO:0003678">
    <property type="term" value="F:DNA helicase activity"/>
    <property type="evidence" value="ECO:0007669"/>
    <property type="project" value="UniProtKB-EC"/>
</dbReference>
<dbReference type="EMBL" id="CH991545">
    <property type="protein sequence ID" value="EDQ91507.1"/>
    <property type="molecule type" value="Genomic_DNA"/>
</dbReference>
<dbReference type="InterPro" id="IPR027925">
    <property type="entry name" value="MCM_N"/>
</dbReference>
<accession>A9UTK0</accession>
<feature type="compositionally biased region" description="Acidic residues" evidence="16">
    <location>
        <begin position="125"/>
        <end position="134"/>
    </location>
</feature>
<dbReference type="Proteomes" id="UP000001357">
    <property type="component" value="Unassembled WGS sequence"/>
</dbReference>
<dbReference type="Pfam" id="PF17855">
    <property type="entry name" value="MCM_lid"/>
    <property type="match status" value="1"/>
</dbReference>
<dbReference type="OMA" id="KFARYTH"/>
<dbReference type="Pfam" id="PF14551">
    <property type="entry name" value="MCM_N"/>
    <property type="match status" value="1"/>
</dbReference>
<evidence type="ECO:0000256" key="1">
    <source>
        <dbReference type="ARBA" id="ARBA00004123"/>
    </source>
</evidence>
<reference evidence="18 19" key="1">
    <citation type="journal article" date="2008" name="Nature">
        <title>The genome of the choanoflagellate Monosiga brevicollis and the origin of metazoans.</title>
        <authorList>
            <consortium name="JGI Sequencing"/>
            <person name="King N."/>
            <person name="Westbrook M.J."/>
            <person name="Young S.L."/>
            <person name="Kuo A."/>
            <person name="Abedin M."/>
            <person name="Chapman J."/>
            <person name="Fairclough S."/>
            <person name="Hellsten U."/>
            <person name="Isogai Y."/>
            <person name="Letunic I."/>
            <person name="Marr M."/>
            <person name="Pincus D."/>
            <person name="Putnam N."/>
            <person name="Rokas A."/>
            <person name="Wright K.J."/>
            <person name="Zuzow R."/>
            <person name="Dirks W."/>
            <person name="Good M."/>
            <person name="Goodstein D."/>
            <person name="Lemons D."/>
            <person name="Li W."/>
            <person name="Lyons J.B."/>
            <person name="Morris A."/>
            <person name="Nichols S."/>
            <person name="Richter D.J."/>
            <person name="Salamov A."/>
            <person name="Bork P."/>
            <person name="Lim W.A."/>
            <person name="Manning G."/>
            <person name="Miller W.T."/>
            <person name="McGinnis W."/>
            <person name="Shapiro H."/>
            <person name="Tjian R."/>
            <person name="Grigoriev I.V."/>
            <person name="Rokhsar D."/>
        </authorList>
    </citation>
    <scope>NUCLEOTIDE SEQUENCE [LARGE SCALE GENOMIC DNA]</scope>
    <source>
        <strain evidence="19">MX1 / ATCC 50154</strain>
    </source>
</reference>
<dbReference type="GO" id="GO:0008270">
    <property type="term" value="F:zinc ion binding"/>
    <property type="evidence" value="ECO:0007669"/>
    <property type="project" value="UniProtKB-KW"/>
</dbReference>
<proteinExistence type="inferred from homology"/>
<keyword evidence="9" id="KW-0378">Hydrolase</keyword>
<dbReference type="GeneID" id="5889131"/>
<dbReference type="SMART" id="SM00350">
    <property type="entry name" value="MCM"/>
    <property type="match status" value="1"/>
</dbReference>
<dbReference type="SUPFAM" id="SSF50249">
    <property type="entry name" value="Nucleic acid-binding proteins"/>
    <property type="match status" value="1"/>
</dbReference>
<evidence type="ECO:0000256" key="13">
    <source>
        <dbReference type="ARBA" id="ARBA00023125"/>
    </source>
</evidence>
<dbReference type="GO" id="GO:0042555">
    <property type="term" value="C:MCM complex"/>
    <property type="evidence" value="ECO:0000318"/>
    <property type="project" value="GO_Central"/>
</dbReference>
<evidence type="ECO:0000256" key="6">
    <source>
        <dbReference type="ARBA" id="ARBA00022723"/>
    </source>
</evidence>
<dbReference type="GO" id="GO:1902975">
    <property type="term" value="P:mitotic DNA replication initiation"/>
    <property type="evidence" value="ECO:0000318"/>
    <property type="project" value="GO_Central"/>
</dbReference>
<keyword evidence="13" id="KW-0238">DNA-binding</keyword>